<proteinExistence type="predicted"/>
<gene>
    <name evidence="1" type="ORF">OVN521_LOCUS43332</name>
</gene>
<dbReference type="InterPro" id="IPR038765">
    <property type="entry name" value="Papain-like_cys_pep_sf"/>
</dbReference>
<organism evidence="1 2">
    <name type="scientific">Rotaria magnacalcarata</name>
    <dbReference type="NCBI Taxonomy" id="392030"/>
    <lineage>
        <taxon>Eukaryota</taxon>
        <taxon>Metazoa</taxon>
        <taxon>Spiralia</taxon>
        <taxon>Gnathifera</taxon>
        <taxon>Rotifera</taxon>
        <taxon>Eurotatoria</taxon>
        <taxon>Bdelloidea</taxon>
        <taxon>Philodinida</taxon>
        <taxon>Philodinidae</taxon>
        <taxon>Rotaria</taxon>
    </lineage>
</organism>
<feature type="non-terminal residue" evidence="1">
    <location>
        <position position="1"/>
    </location>
</feature>
<reference evidence="1" key="1">
    <citation type="submission" date="2021-02" db="EMBL/GenBank/DDBJ databases">
        <authorList>
            <person name="Nowell W R."/>
        </authorList>
    </citation>
    <scope>NUCLEOTIDE SEQUENCE</scope>
</reference>
<comment type="caution">
    <text evidence="1">The sequence shown here is derived from an EMBL/GenBank/DDBJ whole genome shotgun (WGS) entry which is preliminary data.</text>
</comment>
<keyword evidence="2" id="KW-1185">Reference proteome</keyword>
<dbReference type="SUPFAM" id="SSF54001">
    <property type="entry name" value="Cysteine proteinases"/>
    <property type="match status" value="1"/>
</dbReference>
<protein>
    <submittedName>
        <fullName evidence="1">Uncharacterized protein</fullName>
    </submittedName>
</protein>
<dbReference type="Proteomes" id="UP000663866">
    <property type="component" value="Unassembled WGS sequence"/>
</dbReference>
<dbReference type="AlphaFoldDB" id="A0A820Z281"/>
<name>A0A820Z281_9BILA</name>
<dbReference type="Gene3D" id="3.90.70.10">
    <property type="entry name" value="Cysteine proteinases"/>
    <property type="match status" value="1"/>
</dbReference>
<evidence type="ECO:0000313" key="2">
    <source>
        <dbReference type="Proteomes" id="UP000663866"/>
    </source>
</evidence>
<evidence type="ECO:0000313" key="1">
    <source>
        <dbReference type="EMBL" id="CAF4553727.1"/>
    </source>
</evidence>
<dbReference type="EMBL" id="CAJOBG010061740">
    <property type="protein sequence ID" value="CAF4553727.1"/>
    <property type="molecule type" value="Genomic_DNA"/>
</dbReference>
<sequence>LDWREKGVITPVIEQGELAVIQGPLVATEVVESLYAIYTNNLTEGSIPRIYDCCLQAEPDIFECIQKLGGICRKPGYPEIVNKCEPNACNPFTTI</sequence>
<accession>A0A820Z281</accession>